<accession>T1J3D3</accession>
<evidence type="ECO:0000313" key="1">
    <source>
        <dbReference type="EnsemblMetazoa" id="SMAR008097-PA"/>
    </source>
</evidence>
<proteinExistence type="predicted"/>
<dbReference type="Proteomes" id="UP000014500">
    <property type="component" value="Unassembled WGS sequence"/>
</dbReference>
<organism evidence="1 2">
    <name type="scientific">Strigamia maritima</name>
    <name type="common">European centipede</name>
    <name type="synonym">Geophilus maritimus</name>
    <dbReference type="NCBI Taxonomy" id="126957"/>
    <lineage>
        <taxon>Eukaryota</taxon>
        <taxon>Metazoa</taxon>
        <taxon>Ecdysozoa</taxon>
        <taxon>Arthropoda</taxon>
        <taxon>Myriapoda</taxon>
        <taxon>Chilopoda</taxon>
        <taxon>Pleurostigmophora</taxon>
        <taxon>Geophilomorpha</taxon>
        <taxon>Linotaeniidae</taxon>
        <taxon>Strigamia</taxon>
    </lineage>
</organism>
<protein>
    <submittedName>
        <fullName evidence="1">Uncharacterized protein</fullName>
    </submittedName>
</protein>
<dbReference type="EMBL" id="JH431824">
    <property type="status" value="NOT_ANNOTATED_CDS"/>
    <property type="molecule type" value="Genomic_DNA"/>
</dbReference>
<name>T1J3D3_STRMM</name>
<dbReference type="HOGENOM" id="CLU_2443623_0_0_1"/>
<dbReference type="AlphaFoldDB" id="T1J3D3"/>
<keyword evidence="2" id="KW-1185">Reference proteome</keyword>
<dbReference type="EnsemblMetazoa" id="SMAR008097-RA">
    <property type="protein sequence ID" value="SMAR008097-PA"/>
    <property type="gene ID" value="SMAR008097"/>
</dbReference>
<reference evidence="1" key="2">
    <citation type="submission" date="2015-02" db="UniProtKB">
        <authorList>
            <consortium name="EnsemblMetazoa"/>
        </authorList>
    </citation>
    <scope>IDENTIFICATION</scope>
</reference>
<evidence type="ECO:0000313" key="2">
    <source>
        <dbReference type="Proteomes" id="UP000014500"/>
    </source>
</evidence>
<reference evidence="2" key="1">
    <citation type="submission" date="2011-05" db="EMBL/GenBank/DDBJ databases">
        <authorList>
            <person name="Richards S.R."/>
            <person name="Qu J."/>
            <person name="Jiang H."/>
            <person name="Jhangiani S.N."/>
            <person name="Agravi P."/>
            <person name="Goodspeed R."/>
            <person name="Gross S."/>
            <person name="Mandapat C."/>
            <person name="Jackson L."/>
            <person name="Mathew T."/>
            <person name="Pu L."/>
            <person name="Thornton R."/>
            <person name="Saada N."/>
            <person name="Wilczek-Boney K.B."/>
            <person name="Lee S."/>
            <person name="Kovar C."/>
            <person name="Wu Y."/>
            <person name="Scherer S.E."/>
            <person name="Worley K.C."/>
            <person name="Muzny D.M."/>
            <person name="Gibbs R."/>
        </authorList>
    </citation>
    <scope>NUCLEOTIDE SEQUENCE</scope>
    <source>
        <strain evidence="2">Brora</strain>
    </source>
</reference>
<sequence>MRGYLLESRELLMIDKIVYLEWFIERTIECIVEENKGPIWIAIKPFHISGTGKVLPSNSQLLKIIKRFFGGQYVLIKEKSIFIATCCTKF</sequence>